<dbReference type="GO" id="GO:0005634">
    <property type="term" value="C:nucleus"/>
    <property type="evidence" value="ECO:0007669"/>
    <property type="project" value="UniProtKB-SubCell"/>
</dbReference>
<dbReference type="InterPro" id="IPR017970">
    <property type="entry name" value="Homeobox_CS"/>
</dbReference>
<dbReference type="PROSITE" id="PS50071">
    <property type="entry name" value="HOMEOBOX_2"/>
    <property type="match status" value="1"/>
</dbReference>
<organism evidence="10 11">
    <name type="scientific">Scylla paramamosain</name>
    <name type="common">Mud crab</name>
    <dbReference type="NCBI Taxonomy" id="85552"/>
    <lineage>
        <taxon>Eukaryota</taxon>
        <taxon>Metazoa</taxon>
        <taxon>Ecdysozoa</taxon>
        <taxon>Arthropoda</taxon>
        <taxon>Crustacea</taxon>
        <taxon>Multicrustacea</taxon>
        <taxon>Malacostraca</taxon>
        <taxon>Eumalacostraca</taxon>
        <taxon>Eucarida</taxon>
        <taxon>Decapoda</taxon>
        <taxon>Pleocyemata</taxon>
        <taxon>Brachyura</taxon>
        <taxon>Eubrachyura</taxon>
        <taxon>Portunoidea</taxon>
        <taxon>Portunidae</taxon>
        <taxon>Portuninae</taxon>
        <taxon>Scylla</taxon>
    </lineage>
</organism>
<dbReference type="AlphaFoldDB" id="A0AAW0T301"/>
<dbReference type="PRINTS" id="PR00024">
    <property type="entry name" value="HOMEOBOX"/>
</dbReference>
<reference evidence="10 11" key="1">
    <citation type="submission" date="2023-03" db="EMBL/GenBank/DDBJ databases">
        <title>High-quality genome of Scylla paramamosain provides insights in environmental adaptation.</title>
        <authorList>
            <person name="Zhang L."/>
        </authorList>
    </citation>
    <scope>NUCLEOTIDE SEQUENCE [LARGE SCALE GENOMIC DNA]</scope>
    <source>
        <strain evidence="10">LZ_2023a</strain>
        <tissue evidence="10">Muscle</tissue>
    </source>
</reference>
<dbReference type="EMBL" id="JARAKH010000040">
    <property type="protein sequence ID" value="KAK8381618.1"/>
    <property type="molecule type" value="Genomic_DNA"/>
</dbReference>
<dbReference type="Pfam" id="PF00046">
    <property type="entry name" value="Homeodomain"/>
    <property type="match status" value="1"/>
</dbReference>
<evidence type="ECO:0000259" key="9">
    <source>
        <dbReference type="PROSITE" id="PS50071"/>
    </source>
</evidence>
<dbReference type="InterPro" id="IPR001356">
    <property type="entry name" value="HD"/>
</dbReference>
<dbReference type="SMART" id="SM00389">
    <property type="entry name" value="HOX"/>
    <property type="match status" value="1"/>
</dbReference>
<evidence type="ECO:0000256" key="1">
    <source>
        <dbReference type="ARBA" id="ARBA00004123"/>
    </source>
</evidence>
<name>A0AAW0T301_SCYPA</name>
<feature type="compositionally biased region" description="Acidic residues" evidence="8">
    <location>
        <begin position="307"/>
        <end position="323"/>
    </location>
</feature>
<dbReference type="CDD" id="cd00086">
    <property type="entry name" value="homeodomain"/>
    <property type="match status" value="1"/>
</dbReference>
<comment type="similarity">
    <text evidence="5">Belongs to the H2.0 homeobox family.</text>
</comment>
<dbReference type="PANTHER" id="PTHR46808">
    <property type="entry name" value="H2.0-LIKE HOMEOBOX PROTEIN"/>
    <property type="match status" value="1"/>
</dbReference>
<keyword evidence="11" id="KW-1185">Reference proteome</keyword>
<feature type="region of interest" description="Disordered" evidence="8">
    <location>
        <begin position="99"/>
        <end position="137"/>
    </location>
</feature>
<feature type="domain" description="Homeobox" evidence="9">
    <location>
        <begin position="208"/>
        <end position="268"/>
    </location>
</feature>
<evidence type="ECO:0000256" key="8">
    <source>
        <dbReference type="SAM" id="MobiDB-lite"/>
    </source>
</evidence>
<dbReference type="PANTHER" id="PTHR46808:SF1">
    <property type="entry name" value="H2.0-LIKE HOMEOBOX PROTEIN"/>
    <property type="match status" value="1"/>
</dbReference>
<dbReference type="GO" id="GO:0000981">
    <property type="term" value="F:DNA-binding transcription factor activity, RNA polymerase II-specific"/>
    <property type="evidence" value="ECO:0007669"/>
    <property type="project" value="InterPro"/>
</dbReference>
<dbReference type="Proteomes" id="UP001487740">
    <property type="component" value="Unassembled WGS sequence"/>
</dbReference>
<evidence type="ECO:0000256" key="4">
    <source>
        <dbReference type="ARBA" id="ARBA00023242"/>
    </source>
</evidence>
<dbReference type="InterPro" id="IPR009057">
    <property type="entry name" value="Homeodomain-like_sf"/>
</dbReference>
<evidence type="ECO:0000256" key="5">
    <source>
        <dbReference type="ARBA" id="ARBA00038504"/>
    </source>
</evidence>
<gene>
    <name evidence="10" type="ORF">O3P69_018603</name>
</gene>
<evidence type="ECO:0000256" key="3">
    <source>
        <dbReference type="ARBA" id="ARBA00023155"/>
    </source>
</evidence>
<evidence type="ECO:0000256" key="6">
    <source>
        <dbReference type="PROSITE-ProRule" id="PRU00108"/>
    </source>
</evidence>
<evidence type="ECO:0000313" key="10">
    <source>
        <dbReference type="EMBL" id="KAK8381618.1"/>
    </source>
</evidence>
<dbReference type="InterPro" id="IPR052497">
    <property type="entry name" value="H2.0_Homeobox_TF"/>
</dbReference>
<accession>A0AAW0T301</accession>
<proteinExistence type="inferred from homology"/>
<protein>
    <recommendedName>
        <fullName evidence="9">Homeobox domain-containing protein</fullName>
    </recommendedName>
</protein>
<dbReference type="InterPro" id="IPR000047">
    <property type="entry name" value="HTH_motif"/>
</dbReference>
<evidence type="ECO:0000256" key="2">
    <source>
        <dbReference type="ARBA" id="ARBA00023125"/>
    </source>
</evidence>
<dbReference type="GO" id="GO:0043565">
    <property type="term" value="F:sequence-specific DNA binding"/>
    <property type="evidence" value="ECO:0007669"/>
    <property type="project" value="TreeGrafter"/>
</dbReference>
<comment type="caution">
    <text evidence="10">The sequence shown here is derived from an EMBL/GenBank/DDBJ whole genome shotgun (WGS) entry which is preliminary data.</text>
</comment>
<keyword evidence="2 6" id="KW-0238">DNA-binding</keyword>
<evidence type="ECO:0000256" key="7">
    <source>
        <dbReference type="RuleBase" id="RU000682"/>
    </source>
</evidence>
<dbReference type="PRINTS" id="PR00031">
    <property type="entry name" value="HTHREPRESSR"/>
</dbReference>
<keyword evidence="3 6" id="KW-0371">Homeobox</keyword>
<comment type="subcellular location">
    <subcellularLocation>
        <location evidence="1 6 7">Nucleus</location>
    </subcellularLocation>
</comment>
<keyword evidence="4 6" id="KW-0539">Nucleus</keyword>
<feature type="region of interest" description="Disordered" evidence="8">
    <location>
        <begin position="268"/>
        <end position="355"/>
    </location>
</feature>
<feature type="compositionally biased region" description="Low complexity" evidence="8">
    <location>
        <begin position="276"/>
        <end position="306"/>
    </location>
</feature>
<dbReference type="Gene3D" id="1.10.10.60">
    <property type="entry name" value="Homeodomain-like"/>
    <property type="match status" value="1"/>
</dbReference>
<feature type="DNA-binding region" description="Homeobox" evidence="6">
    <location>
        <begin position="210"/>
        <end position="269"/>
    </location>
</feature>
<sequence>MFLPRALPWEIAPPTLPPLGGLLTMLEAKEGMKPPFLLPAPPAVPRTAACVVLPRPPSPTPAHVRSPRHAHNAKASSSPPVATPPLKFGVERLLAAEPRKDTQPSPPHHHHQHHLQPPPSPSSRLQPSPTTPTSPPPCSSASLPCLASCVCDAPGGKCPSEPAFYYAPLYATHPAHLLPYPALYGGGGGGHRGEVVGAGAAAGSHGRRKRTWTRAVFSNLQRKGLEKRFQMQKYITKPDRRQLAATLGLTDAQVKVWFQNRRMKWRHSELKKREQQQQQQLQQTQQQQQQQTQQKEPAQEDQQTDSQMEDEEDEEEEEEEEGGMECSEGQERNGVLLQRDERKMDPSEDLVTKNT</sequence>
<evidence type="ECO:0000313" key="11">
    <source>
        <dbReference type="Proteomes" id="UP001487740"/>
    </source>
</evidence>
<dbReference type="InterPro" id="IPR020479">
    <property type="entry name" value="HD_metazoa"/>
</dbReference>
<dbReference type="PROSITE" id="PS00027">
    <property type="entry name" value="HOMEOBOX_1"/>
    <property type="match status" value="1"/>
</dbReference>
<dbReference type="SUPFAM" id="SSF46689">
    <property type="entry name" value="Homeodomain-like"/>
    <property type="match status" value="1"/>
</dbReference>
<feature type="region of interest" description="Disordered" evidence="8">
    <location>
        <begin position="54"/>
        <end position="85"/>
    </location>
</feature>